<sequence>MILMMATATTTLFMPAVVGPRLLDHFGFIHLFSVLTLFSVPRAYFAIRRGDTRTHQISMISLYAGAIVIAGAFTFMPGRYLHSLIFGMSALGY</sequence>
<protein>
    <submittedName>
        <fullName evidence="2">Putative membrane protein</fullName>
    </submittedName>
</protein>
<evidence type="ECO:0000256" key="1">
    <source>
        <dbReference type="SAM" id="Phobius"/>
    </source>
</evidence>
<dbReference type="EMBL" id="JACHXU010000023">
    <property type="protein sequence ID" value="MBB3209351.1"/>
    <property type="molecule type" value="Genomic_DNA"/>
</dbReference>
<dbReference type="Proteomes" id="UP000536179">
    <property type="component" value="Unassembled WGS sequence"/>
</dbReference>
<keyword evidence="1" id="KW-0812">Transmembrane</keyword>
<feature type="transmembrane region" description="Helical" evidence="1">
    <location>
        <begin position="28"/>
        <end position="45"/>
    </location>
</feature>
<gene>
    <name evidence="2" type="ORF">FHS27_005191</name>
</gene>
<accession>A0A7W5E357</accession>
<dbReference type="Pfam" id="PF10067">
    <property type="entry name" value="DUF2306"/>
    <property type="match status" value="1"/>
</dbReference>
<feature type="transmembrane region" description="Helical" evidence="1">
    <location>
        <begin position="57"/>
        <end position="76"/>
    </location>
</feature>
<comment type="caution">
    <text evidence="2">The sequence shown here is derived from an EMBL/GenBank/DDBJ whole genome shotgun (WGS) entry which is preliminary data.</text>
</comment>
<dbReference type="InterPro" id="IPR018750">
    <property type="entry name" value="DUF2306_membrane"/>
</dbReference>
<dbReference type="AlphaFoldDB" id="A0A7W5E357"/>
<name>A0A7W5E357_9BACT</name>
<proteinExistence type="predicted"/>
<organism evidence="2 3">
    <name type="scientific">Aporhodopirellula rubra</name>
    <dbReference type="NCBI Taxonomy" id="980271"/>
    <lineage>
        <taxon>Bacteria</taxon>
        <taxon>Pseudomonadati</taxon>
        <taxon>Planctomycetota</taxon>
        <taxon>Planctomycetia</taxon>
        <taxon>Pirellulales</taxon>
        <taxon>Pirellulaceae</taxon>
        <taxon>Aporhodopirellula</taxon>
    </lineage>
</organism>
<evidence type="ECO:0000313" key="3">
    <source>
        <dbReference type="Proteomes" id="UP000536179"/>
    </source>
</evidence>
<keyword evidence="1" id="KW-0472">Membrane</keyword>
<reference evidence="2 3" key="1">
    <citation type="submission" date="2020-08" db="EMBL/GenBank/DDBJ databases">
        <title>Genomic Encyclopedia of Type Strains, Phase III (KMG-III): the genomes of soil and plant-associated and newly described type strains.</title>
        <authorList>
            <person name="Whitman W."/>
        </authorList>
    </citation>
    <scope>NUCLEOTIDE SEQUENCE [LARGE SCALE GENOMIC DNA]</scope>
    <source>
        <strain evidence="2 3">CECT 8075</strain>
    </source>
</reference>
<keyword evidence="1" id="KW-1133">Transmembrane helix</keyword>
<keyword evidence="3" id="KW-1185">Reference proteome</keyword>
<evidence type="ECO:0000313" key="2">
    <source>
        <dbReference type="EMBL" id="MBB3209351.1"/>
    </source>
</evidence>